<feature type="region of interest" description="Disordered" evidence="1">
    <location>
        <begin position="101"/>
        <end position="129"/>
    </location>
</feature>
<dbReference type="EMBL" id="HBUE01298062">
    <property type="protein sequence ID" value="CAG6577404.1"/>
    <property type="molecule type" value="Transcribed_RNA"/>
</dbReference>
<sequence length="129" mass="13619">MLGSAAAGVPQRTGGTVREYPNRQLGHGVQAQPYAIGAVLCDCAPPHHPARQRGQHAGCPVDGTNLGRFRQPTVDPFGSIPIGGRLSHDAAQHFARVGGVPEGHRAQHCPGVTVHGDRERDYGHGAGRW</sequence>
<accession>A0A8D8MBW6</accession>
<dbReference type="EMBL" id="HBUE01298063">
    <property type="protein sequence ID" value="CAG6577406.1"/>
    <property type="molecule type" value="Transcribed_RNA"/>
</dbReference>
<dbReference type="EMBL" id="HBUE01192139">
    <property type="protein sequence ID" value="CAG6525698.1"/>
    <property type="molecule type" value="Transcribed_RNA"/>
</dbReference>
<name>A0A8D8MBW6_CULPI</name>
<organism evidence="2">
    <name type="scientific">Culex pipiens</name>
    <name type="common">House mosquito</name>
    <dbReference type="NCBI Taxonomy" id="7175"/>
    <lineage>
        <taxon>Eukaryota</taxon>
        <taxon>Metazoa</taxon>
        <taxon>Ecdysozoa</taxon>
        <taxon>Arthropoda</taxon>
        <taxon>Hexapoda</taxon>
        <taxon>Insecta</taxon>
        <taxon>Pterygota</taxon>
        <taxon>Neoptera</taxon>
        <taxon>Endopterygota</taxon>
        <taxon>Diptera</taxon>
        <taxon>Nematocera</taxon>
        <taxon>Culicoidea</taxon>
        <taxon>Culicidae</taxon>
        <taxon>Culicinae</taxon>
        <taxon>Culicini</taxon>
        <taxon>Culex</taxon>
        <taxon>Culex</taxon>
    </lineage>
</organism>
<protein>
    <submittedName>
        <fullName evidence="2">(northern house mosquito) hypothetical protein</fullName>
    </submittedName>
</protein>
<evidence type="ECO:0000256" key="1">
    <source>
        <dbReference type="SAM" id="MobiDB-lite"/>
    </source>
</evidence>
<feature type="region of interest" description="Disordered" evidence="1">
    <location>
        <begin position="1"/>
        <end position="21"/>
    </location>
</feature>
<dbReference type="EMBL" id="HBUE01000713">
    <property type="protein sequence ID" value="CAG6443659.1"/>
    <property type="molecule type" value="Transcribed_RNA"/>
</dbReference>
<evidence type="ECO:0000313" key="2">
    <source>
        <dbReference type="EMBL" id="CAG6525698.1"/>
    </source>
</evidence>
<dbReference type="AlphaFoldDB" id="A0A8D8MBW6"/>
<reference evidence="2" key="1">
    <citation type="submission" date="2021-05" db="EMBL/GenBank/DDBJ databases">
        <authorList>
            <person name="Alioto T."/>
            <person name="Alioto T."/>
            <person name="Gomez Garrido J."/>
        </authorList>
    </citation>
    <scope>NUCLEOTIDE SEQUENCE</scope>
</reference>
<dbReference type="EMBL" id="HBUE01192138">
    <property type="protein sequence ID" value="CAG6525696.1"/>
    <property type="molecule type" value="Transcribed_RNA"/>
</dbReference>
<proteinExistence type="predicted"/>